<evidence type="ECO:0000313" key="1">
    <source>
        <dbReference type="EMBL" id="GIX89002.1"/>
    </source>
</evidence>
<evidence type="ECO:0000313" key="2">
    <source>
        <dbReference type="Proteomes" id="UP001054945"/>
    </source>
</evidence>
<dbReference type="Proteomes" id="UP001054945">
    <property type="component" value="Unassembled WGS sequence"/>
</dbReference>
<reference evidence="1 2" key="1">
    <citation type="submission" date="2021-06" db="EMBL/GenBank/DDBJ databases">
        <title>Caerostris extrusa draft genome.</title>
        <authorList>
            <person name="Kono N."/>
            <person name="Arakawa K."/>
        </authorList>
    </citation>
    <scope>NUCLEOTIDE SEQUENCE [LARGE SCALE GENOMIC DNA]</scope>
</reference>
<proteinExistence type="predicted"/>
<dbReference type="EMBL" id="BPLR01003814">
    <property type="protein sequence ID" value="GIX89002.1"/>
    <property type="molecule type" value="Genomic_DNA"/>
</dbReference>
<dbReference type="AlphaFoldDB" id="A0AAV4NVS0"/>
<comment type="caution">
    <text evidence="1">The sequence shown here is derived from an EMBL/GenBank/DDBJ whole genome shotgun (WGS) entry which is preliminary data.</text>
</comment>
<sequence length="87" mass="9843">MHKCWKVESISRNGSLNTPITVTQGVAGKCSGIYGLTGEREVQKTCFNFPFRVSLSYGDPRFIQSLQNTDLWHLKVAPFVLQLVIRE</sequence>
<name>A0AAV4NVS0_CAEEX</name>
<accession>A0AAV4NVS0</accession>
<organism evidence="1 2">
    <name type="scientific">Caerostris extrusa</name>
    <name type="common">Bark spider</name>
    <name type="synonym">Caerostris bankana</name>
    <dbReference type="NCBI Taxonomy" id="172846"/>
    <lineage>
        <taxon>Eukaryota</taxon>
        <taxon>Metazoa</taxon>
        <taxon>Ecdysozoa</taxon>
        <taxon>Arthropoda</taxon>
        <taxon>Chelicerata</taxon>
        <taxon>Arachnida</taxon>
        <taxon>Araneae</taxon>
        <taxon>Araneomorphae</taxon>
        <taxon>Entelegynae</taxon>
        <taxon>Araneoidea</taxon>
        <taxon>Araneidae</taxon>
        <taxon>Caerostris</taxon>
    </lineage>
</organism>
<keyword evidence="2" id="KW-1185">Reference proteome</keyword>
<gene>
    <name evidence="1" type="ORF">CEXT_463121</name>
</gene>
<protein>
    <submittedName>
        <fullName evidence="1">Uncharacterized protein</fullName>
    </submittedName>
</protein>